<protein>
    <submittedName>
        <fullName evidence="1">Procollagen galactosyltransferase 2</fullName>
    </submittedName>
</protein>
<dbReference type="AlphaFoldDB" id="A0A093ERC1"/>
<dbReference type="Proteomes" id="UP000054190">
    <property type="component" value="Unassembled WGS sequence"/>
</dbReference>
<keyword evidence="1" id="KW-0328">Glycosyltransferase</keyword>
<accession>A0A093ERC1</accession>
<name>A0A093ERC1_TYTAL</name>
<dbReference type="EMBL" id="KK379964">
    <property type="protein sequence ID" value="KFV47872.1"/>
    <property type="molecule type" value="Genomic_DNA"/>
</dbReference>
<organism evidence="1 2">
    <name type="scientific">Tyto alba</name>
    <name type="common">Barn owl</name>
    <dbReference type="NCBI Taxonomy" id="56313"/>
    <lineage>
        <taxon>Eukaryota</taxon>
        <taxon>Metazoa</taxon>
        <taxon>Chordata</taxon>
        <taxon>Craniata</taxon>
        <taxon>Vertebrata</taxon>
        <taxon>Euteleostomi</taxon>
        <taxon>Archelosauria</taxon>
        <taxon>Archosauria</taxon>
        <taxon>Dinosauria</taxon>
        <taxon>Saurischia</taxon>
        <taxon>Theropoda</taxon>
        <taxon>Coelurosauria</taxon>
        <taxon>Aves</taxon>
        <taxon>Neognathae</taxon>
        <taxon>Neoaves</taxon>
        <taxon>Telluraves</taxon>
        <taxon>Strigiformes</taxon>
        <taxon>Tytonidae</taxon>
        <taxon>Tyto</taxon>
    </lineage>
</organism>
<evidence type="ECO:0000313" key="1">
    <source>
        <dbReference type="EMBL" id="KFV47872.1"/>
    </source>
</evidence>
<keyword evidence="2" id="KW-1185">Reference proteome</keyword>
<gene>
    <name evidence="1" type="ORF">N341_03462</name>
</gene>
<sequence>VKLMDDIEQAQLDWELIYIGWKRMQVQEPQKAVPNVVSLVEADYSYWTLGYPISFQRAQ</sequence>
<reference evidence="1 2" key="1">
    <citation type="submission" date="2014-04" db="EMBL/GenBank/DDBJ databases">
        <title>Genome evolution of avian class.</title>
        <authorList>
            <person name="Zhang G."/>
            <person name="Li C."/>
        </authorList>
    </citation>
    <scope>NUCLEOTIDE SEQUENCE [LARGE SCALE GENOMIC DNA]</scope>
    <source>
        <strain evidence="1">BGI_N341</strain>
    </source>
</reference>
<evidence type="ECO:0000313" key="2">
    <source>
        <dbReference type="Proteomes" id="UP000054190"/>
    </source>
</evidence>
<keyword evidence="1" id="KW-0808">Transferase</keyword>
<feature type="non-terminal residue" evidence="1">
    <location>
        <position position="1"/>
    </location>
</feature>
<feature type="non-terminal residue" evidence="1">
    <location>
        <position position="59"/>
    </location>
</feature>
<proteinExistence type="predicted"/>
<dbReference type="GO" id="GO:0016757">
    <property type="term" value="F:glycosyltransferase activity"/>
    <property type="evidence" value="ECO:0007669"/>
    <property type="project" value="UniProtKB-KW"/>
</dbReference>